<keyword evidence="2" id="KW-1185">Reference proteome</keyword>
<accession>A0A5M6DA10</accession>
<name>A0A5M6DA10_9BACT</name>
<evidence type="ECO:0000313" key="2">
    <source>
        <dbReference type="Proteomes" id="UP000323426"/>
    </source>
</evidence>
<sequence>MTRQVLIQQTIDHLSKLPDQKIKEVSDFAEFLLSKLEEGLLTEGIKKLTTDSKSFQFLEDEEDLYTEADLKEKYK</sequence>
<organism evidence="1 2">
    <name type="scientific">Adhaeribacter rhizoryzae</name>
    <dbReference type="NCBI Taxonomy" id="2607907"/>
    <lineage>
        <taxon>Bacteria</taxon>
        <taxon>Pseudomonadati</taxon>
        <taxon>Bacteroidota</taxon>
        <taxon>Cytophagia</taxon>
        <taxon>Cytophagales</taxon>
        <taxon>Hymenobacteraceae</taxon>
        <taxon>Adhaeribacter</taxon>
    </lineage>
</organism>
<dbReference type="EMBL" id="VWSF01000014">
    <property type="protein sequence ID" value="KAA5543376.1"/>
    <property type="molecule type" value="Genomic_DNA"/>
</dbReference>
<dbReference type="RefSeq" id="WP_150090178.1">
    <property type="nucleotide sequence ID" value="NZ_VWSF01000014.1"/>
</dbReference>
<reference evidence="1 2" key="1">
    <citation type="submission" date="2019-09" db="EMBL/GenBank/DDBJ databases">
        <title>Genome sequence and assembly of Adhaeribacter sp.</title>
        <authorList>
            <person name="Chhetri G."/>
        </authorList>
    </citation>
    <scope>NUCLEOTIDE SEQUENCE [LARGE SCALE GENOMIC DNA]</scope>
    <source>
        <strain evidence="1 2">DK36</strain>
    </source>
</reference>
<protein>
    <submittedName>
        <fullName evidence="1">DUF2281 domain-containing protein</fullName>
    </submittedName>
</protein>
<proteinExistence type="predicted"/>
<dbReference type="AlphaFoldDB" id="A0A5M6DA10"/>
<evidence type="ECO:0000313" key="1">
    <source>
        <dbReference type="EMBL" id="KAA5543376.1"/>
    </source>
</evidence>
<dbReference type="Proteomes" id="UP000323426">
    <property type="component" value="Unassembled WGS sequence"/>
</dbReference>
<gene>
    <name evidence="1" type="ORF">F0145_17195</name>
</gene>
<comment type="caution">
    <text evidence="1">The sequence shown here is derived from an EMBL/GenBank/DDBJ whole genome shotgun (WGS) entry which is preliminary data.</text>
</comment>